<dbReference type="InterPro" id="IPR036770">
    <property type="entry name" value="Ankyrin_rpt-contain_sf"/>
</dbReference>
<dbReference type="EMBL" id="CAMXCT020002415">
    <property type="protein sequence ID" value="CAL1151392.1"/>
    <property type="molecule type" value="Genomic_DNA"/>
</dbReference>
<dbReference type="PANTHER" id="PTHR24201">
    <property type="entry name" value="ANK_REP_REGION DOMAIN-CONTAINING PROTEIN"/>
    <property type="match status" value="1"/>
</dbReference>
<sequence length="241" mass="26123">NEDGNGLAFHRHERNWLLLLTGTKRWYFHGGTPVTALQRVSEESLIKAEVEAATAGELQSHEQKPGECMLIPDGYWHCTYNDPAEQDMTFGVGGMGRFHSEVEALCAFGFLAELRQTKREELSQVPQLLCTAAEQDQLQVLQCLSEMLGVDALHQAVPETGATALHMAASSGAVEVLEWMIKVGGPKLSPNLLDAHGASPGHWAARGGKLEILQLLLKAGADLSLRDAHSGVTPLHLMAAE</sequence>
<dbReference type="Proteomes" id="UP001152797">
    <property type="component" value="Unassembled WGS sequence"/>
</dbReference>
<evidence type="ECO:0000313" key="8">
    <source>
        <dbReference type="Proteomes" id="UP001152797"/>
    </source>
</evidence>
<keyword evidence="1" id="KW-0677">Repeat</keyword>
<feature type="domain" description="JmjC" evidence="4">
    <location>
        <begin position="1"/>
        <end position="111"/>
    </location>
</feature>
<dbReference type="Pfam" id="PF12796">
    <property type="entry name" value="Ank_2"/>
    <property type="match status" value="1"/>
</dbReference>
<evidence type="ECO:0000256" key="3">
    <source>
        <dbReference type="PROSITE-ProRule" id="PRU00023"/>
    </source>
</evidence>
<dbReference type="PRINTS" id="PR01415">
    <property type="entry name" value="ANKYRIN"/>
</dbReference>
<evidence type="ECO:0000313" key="6">
    <source>
        <dbReference type="EMBL" id="CAL1151392.1"/>
    </source>
</evidence>
<dbReference type="EMBL" id="CAMXCT010002415">
    <property type="protein sequence ID" value="CAI3998017.1"/>
    <property type="molecule type" value="Genomic_DNA"/>
</dbReference>
<organism evidence="5">
    <name type="scientific">Cladocopium goreaui</name>
    <dbReference type="NCBI Taxonomy" id="2562237"/>
    <lineage>
        <taxon>Eukaryota</taxon>
        <taxon>Sar</taxon>
        <taxon>Alveolata</taxon>
        <taxon>Dinophyceae</taxon>
        <taxon>Suessiales</taxon>
        <taxon>Symbiodiniaceae</taxon>
        <taxon>Cladocopium</taxon>
    </lineage>
</organism>
<dbReference type="GO" id="GO:0005634">
    <property type="term" value="C:nucleus"/>
    <property type="evidence" value="ECO:0007669"/>
    <property type="project" value="TreeGrafter"/>
</dbReference>
<dbReference type="PANTHER" id="PTHR24201:SF16">
    <property type="entry name" value="ANKYRIN-1-LIKE-RELATED"/>
    <property type="match status" value="1"/>
</dbReference>
<dbReference type="Gene3D" id="2.60.120.650">
    <property type="entry name" value="Cupin"/>
    <property type="match status" value="1"/>
</dbReference>
<feature type="non-terminal residue" evidence="5">
    <location>
        <position position="1"/>
    </location>
</feature>
<dbReference type="SMART" id="SM00248">
    <property type="entry name" value="ANK"/>
    <property type="match status" value="2"/>
</dbReference>
<evidence type="ECO:0000256" key="2">
    <source>
        <dbReference type="ARBA" id="ARBA00023043"/>
    </source>
</evidence>
<dbReference type="InterPro" id="IPR050776">
    <property type="entry name" value="Ank_Repeat/CDKN_Inhibitor"/>
</dbReference>
<dbReference type="PROSITE" id="PS50088">
    <property type="entry name" value="ANK_REPEAT"/>
    <property type="match status" value="2"/>
</dbReference>
<accession>A0A9P1G5F8</accession>
<reference evidence="6" key="2">
    <citation type="submission" date="2024-04" db="EMBL/GenBank/DDBJ databases">
        <authorList>
            <person name="Chen Y."/>
            <person name="Shah S."/>
            <person name="Dougan E. K."/>
            <person name="Thang M."/>
            <person name="Chan C."/>
        </authorList>
    </citation>
    <scope>NUCLEOTIDE SEQUENCE [LARGE SCALE GENOMIC DNA]</scope>
</reference>
<dbReference type="PROSITE" id="PS50297">
    <property type="entry name" value="ANK_REP_REGION"/>
    <property type="match status" value="2"/>
</dbReference>
<gene>
    <name evidence="5" type="ORF">C1SCF055_LOCUS24352</name>
</gene>
<evidence type="ECO:0000259" key="4">
    <source>
        <dbReference type="PROSITE" id="PS51184"/>
    </source>
</evidence>
<dbReference type="PROSITE" id="PS51184">
    <property type="entry name" value="JMJC"/>
    <property type="match status" value="1"/>
</dbReference>
<dbReference type="InterPro" id="IPR003347">
    <property type="entry name" value="JmjC_dom"/>
</dbReference>
<dbReference type="EMBL" id="CAMXCT030002415">
    <property type="protein sequence ID" value="CAL4785329.1"/>
    <property type="molecule type" value="Genomic_DNA"/>
</dbReference>
<keyword evidence="2 3" id="KW-0040">ANK repeat</keyword>
<proteinExistence type="predicted"/>
<evidence type="ECO:0000313" key="5">
    <source>
        <dbReference type="EMBL" id="CAI3998017.1"/>
    </source>
</evidence>
<dbReference type="AlphaFoldDB" id="A0A9P1G5F8"/>
<protein>
    <submittedName>
        <fullName evidence="7">Ankyrin repeat protein RBE_0921</fullName>
    </submittedName>
</protein>
<feature type="non-terminal residue" evidence="5">
    <location>
        <position position="241"/>
    </location>
</feature>
<dbReference type="InterPro" id="IPR002110">
    <property type="entry name" value="Ankyrin_rpt"/>
</dbReference>
<dbReference type="SUPFAM" id="SSF51197">
    <property type="entry name" value="Clavaminate synthase-like"/>
    <property type="match status" value="1"/>
</dbReference>
<dbReference type="OrthoDB" id="438528at2759"/>
<dbReference type="Gene3D" id="1.25.40.20">
    <property type="entry name" value="Ankyrin repeat-containing domain"/>
    <property type="match status" value="1"/>
</dbReference>
<evidence type="ECO:0000256" key="1">
    <source>
        <dbReference type="ARBA" id="ARBA00022737"/>
    </source>
</evidence>
<comment type="caution">
    <text evidence="5">The sequence shown here is derived from an EMBL/GenBank/DDBJ whole genome shotgun (WGS) entry which is preliminary data.</text>
</comment>
<evidence type="ECO:0000313" key="7">
    <source>
        <dbReference type="EMBL" id="CAL4785329.1"/>
    </source>
</evidence>
<keyword evidence="8" id="KW-1185">Reference proteome</keyword>
<reference evidence="5" key="1">
    <citation type="submission" date="2022-10" db="EMBL/GenBank/DDBJ databases">
        <authorList>
            <person name="Chen Y."/>
            <person name="Dougan E. K."/>
            <person name="Chan C."/>
            <person name="Rhodes N."/>
            <person name="Thang M."/>
        </authorList>
    </citation>
    <scope>NUCLEOTIDE SEQUENCE</scope>
</reference>
<feature type="repeat" description="ANK" evidence="3">
    <location>
        <begin position="160"/>
        <end position="184"/>
    </location>
</feature>
<name>A0A9P1G5F8_9DINO</name>
<feature type="repeat" description="ANK" evidence="3">
    <location>
        <begin position="196"/>
        <end position="228"/>
    </location>
</feature>
<dbReference type="SUPFAM" id="SSF48403">
    <property type="entry name" value="Ankyrin repeat"/>
    <property type="match status" value="1"/>
</dbReference>